<evidence type="ECO:0000313" key="2">
    <source>
        <dbReference type="EMBL" id="KDR72131.1"/>
    </source>
</evidence>
<evidence type="ECO:0000256" key="1">
    <source>
        <dbReference type="SAM" id="MobiDB-lite"/>
    </source>
</evidence>
<dbReference type="EMBL" id="KL142390">
    <property type="protein sequence ID" value="KDR72131.1"/>
    <property type="molecule type" value="Genomic_DNA"/>
</dbReference>
<dbReference type="Proteomes" id="UP000027222">
    <property type="component" value="Unassembled WGS sequence"/>
</dbReference>
<keyword evidence="3" id="KW-1185">Reference proteome</keyword>
<name>A0A067SMJ1_GALM3</name>
<feature type="compositionally biased region" description="Acidic residues" evidence="1">
    <location>
        <begin position="44"/>
        <end position="53"/>
    </location>
</feature>
<protein>
    <submittedName>
        <fullName evidence="2">Uncharacterized protein</fullName>
    </submittedName>
</protein>
<feature type="compositionally biased region" description="Low complexity" evidence="1">
    <location>
        <begin position="205"/>
        <end position="222"/>
    </location>
</feature>
<feature type="region of interest" description="Disordered" evidence="1">
    <location>
        <begin position="322"/>
        <end position="342"/>
    </location>
</feature>
<feature type="region of interest" description="Disordered" evidence="1">
    <location>
        <begin position="277"/>
        <end position="302"/>
    </location>
</feature>
<reference evidence="3" key="1">
    <citation type="journal article" date="2014" name="Proc. Natl. Acad. Sci. U.S.A.">
        <title>Extensive sampling of basidiomycete genomes demonstrates inadequacy of the white-rot/brown-rot paradigm for wood decay fungi.</title>
        <authorList>
            <person name="Riley R."/>
            <person name="Salamov A.A."/>
            <person name="Brown D.W."/>
            <person name="Nagy L.G."/>
            <person name="Floudas D."/>
            <person name="Held B.W."/>
            <person name="Levasseur A."/>
            <person name="Lombard V."/>
            <person name="Morin E."/>
            <person name="Otillar R."/>
            <person name="Lindquist E.A."/>
            <person name="Sun H."/>
            <person name="LaButti K.M."/>
            <person name="Schmutz J."/>
            <person name="Jabbour D."/>
            <person name="Luo H."/>
            <person name="Baker S.E."/>
            <person name="Pisabarro A.G."/>
            <person name="Walton J.D."/>
            <person name="Blanchette R.A."/>
            <person name="Henrissat B."/>
            <person name="Martin F."/>
            <person name="Cullen D."/>
            <person name="Hibbett D.S."/>
            <person name="Grigoriev I.V."/>
        </authorList>
    </citation>
    <scope>NUCLEOTIDE SEQUENCE [LARGE SCALE GENOMIC DNA]</scope>
    <source>
        <strain evidence="3">CBS 339.88</strain>
    </source>
</reference>
<gene>
    <name evidence="2" type="ORF">GALMADRAFT_213561</name>
</gene>
<accession>A0A067SMJ1</accession>
<feature type="region of interest" description="Disordered" evidence="1">
    <location>
        <begin position="41"/>
        <end position="73"/>
    </location>
</feature>
<feature type="region of interest" description="Disordered" evidence="1">
    <location>
        <begin position="202"/>
        <end position="222"/>
    </location>
</feature>
<dbReference type="HOGENOM" id="CLU_542959_0_0_1"/>
<feature type="compositionally biased region" description="Basic residues" evidence="1">
    <location>
        <begin position="293"/>
        <end position="302"/>
    </location>
</feature>
<evidence type="ECO:0000313" key="3">
    <source>
        <dbReference type="Proteomes" id="UP000027222"/>
    </source>
</evidence>
<proteinExistence type="predicted"/>
<organism evidence="2 3">
    <name type="scientific">Galerina marginata (strain CBS 339.88)</name>
    <dbReference type="NCBI Taxonomy" id="685588"/>
    <lineage>
        <taxon>Eukaryota</taxon>
        <taxon>Fungi</taxon>
        <taxon>Dikarya</taxon>
        <taxon>Basidiomycota</taxon>
        <taxon>Agaricomycotina</taxon>
        <taxon>Agaricomycetes</taxon>
        <taxon>Agaricomycetidae</taxon>
        <taxon>Agaricales</taxon>
        <taxon>Agaricineae</taxon>
        <taxon>Strophariaceae</taxon>
        <taxon>Galerina</taxon>
    </lineage>
</organism>
<dbReference type="AlphaFoldDB" id="A0A067SMJ1"/>
<sequence length="502" mass="55419">MSNPLLPSLSQHEQESQYMADIDLIGRRDASNHSPILTYKDLIDTEDDNDEFSPYEQPSELSSDVSSDPDAMGTPYTVIRDSTASTHTLTIQNFEQISANQDIASSDNNSLASPHVVLTTNIPDLIPKAGALARLNGLEIPTFVGQIDSQPASLINPEFIENWSKGIPRQTAQSELLSPLESSSFADNYVLGTNVNTNTANSHDSIITTSPTPRISTPIPCSRQKQPCYVNTHEETTSQTITNDDILLSRRPLKKKTIPAEHLQTLKFSPITRFQHNPLPASDHAPKTDYIQHGRKKRKKSKHNYDTYSAETHQHHMAHRIGQKNPPEVSPEGGSQLPQPPQHSFTNTLPTEHQLPGNPVDYSVSVSSSGDEINGYSTVTPPELLPDNIAHTTQNTDAYNNTHAHIVDWNMGNFPSSRDAFADYTYLTNSTRHEEMTPLEWSNQTSIPPPTQMSGHSSEVSRVINLRGLTQSRLLSAQQPVAQTFPCNDQAVLVNSSANGVR</sequence>